<sequence>FRRLYGTEVFGFRYNFYISACLENDFVVASTVLSTKLVDFGIALE</sequence>
<proteinExistence type="predicted"/>
<gene>
    <name evidence="1" type="ORF">GMARGA_LOCUS27193</name>
</gene>
<name>A0ABN7W6T8_GIGMA</name>
<reference evidence="1 2" key="1">
    <citation type="submission" date="2021-06" db="EMBL/GenBank/DDBJ databases">
        <authorList>
            <person name="Kallberg Y."/>
            <person name="Tangrot J."/>
            <person name="Rosling A."/>
        </authorList>
    </citation>
    <scope>NUCLEOTIDE SEQUENCE [LARGE SCALE GENOMIC DNA]</scope>
    <source>
        <strain evidence="1 2">120-4 pot B 10/14</strain>
    </source>
</reference>
<protein>
    <submittedName>
        <fullName evidence="1">11667_t:CDS:1</fullName>
    </submittedName>
</protein>
<accession>A0ABN7W6T8</accession>
<keyword evidence="2" id="KW-1185">Reference proteome</keyword>
<comment type="caution">
    <text evidence="1">The sequence shown here is derived from an EMBL/GenBank/DDBJ whole genome shotgun (WGS) entry which is preliminary data.</text>
</comment>
<evidence type="ECO:0000313" key="2">
    <source>
        <dbReference type="Proteomes" id="UP000789901"/>
    </source>
</evidence>
<dbReference type="Proteomes" id="UP000789901">
    <property type="component" value="Unassembled WGS sequence"/>
</dbReference>
<evidence type="ECO:0000313" key="1">
    <source>
        <dbReference type="EMBL" id="CAG8818985.1"/>
    </source>
</evidence>
<dbReference type="EMBL" id="CAJVQB010032911">
    <property type="protein sequence ID" value="CAG8818985.1"/>
    <property type="molecule type" value="Genomic_DNA"/>
</dbReference>
<organism evidence="1 2">
    <name type="scientific">Gigaspora margarita</name>
    <dbReference type="NCBI Taxonomy" id="4874"/>
    <lineage>
        <taxon>Eukaryota</taxon>
        <taxon>Fungi</taxon>
        <taxon>Fungi incertae sedis</taxon>
        <taxon>Mucoromycota</taxon>
        <taxon>Glomeromycotina</taxon>
        <taxon>Glomeromycetes</taxon>
        <taxon>Diversisporales</taxon>
        <taxon>Gigasporaceae</taxon>
        <taxon>Gigaspora</taxon>
    </lineage>
</organism>
<feature type="non-terminal residue" evidence="1">
    <location>
        <position position="1"/>
    </location>
</feature>